<dbReference type="GO" id="GO:0043565">
    <property type="term" value="F:sequence-specific DNA binding"/>
    <property type="evidence" value="ECO:0007669"/>
    <property type="project" value="TreeGrafter"/>
</dbReference>
<dbReference type="VEuPathDB" id="VectorBase:HLOH_049932"/>
<comment type="caution">
    <text evidence="3">The sequence shown here is derived from an EMBL/GenBank/DDBJ whole genome shotgun (WGS) entry which is preliminary data.</text>
</comment>
<name>A0A9J6GW24_HAELO</name>
<dbReference type="Proteomes" id="UP000821853">
    <property type="component" value="Unassembled WGS sequence"/>
</dbReference>
<evidence type="ECO:0000259" key="2">
    <source>
        <dbReference type="Pfam" id="PF13843"/>
    </source>
</evidence>
<dbReference type="InterPro" id="IPR029526">
    <property type="entry name" value="PGBD"/>
</dbReference>
<feature type="region of interest" description="Disordered" evidence="1">
    <location>
        <begin position="100"/>
        <end position="133"/>
    </location>
</feature>
<accession>A0A9J6GW24</accession>
<protein>
    <recommendedName>
        <fullName evidence="2">PiggyBac transposable element-derived protein domain-containing protein</fullName>
    </recommendedName>
</protein>
<organism evidence="3 4">
    <name type="scientific">Haemaphysalis longicornis</name>
    <name type="common">Bush tick</name>
    <dbReference type="NCBI Taxonomy" id="44386"/>
    <lineage>
        <taxon>Eukaryota</taxon>
        <taxon>Metazoa</taxon>
        <taxon>Ecdysozoa</taxon>
        <taxon>Arthropoda</taxon>
        <taxon>Chelicerata</taxon>
        <taxon>Arachnida</taxon>
        <taxon>Acari</taxon>
        <taxon>Parasitiformes</taxon>
        <taxon>Ixodida</taxon>
        <taxon>Ixodoidea</taxon>
        <taxon>Ixodidae</taxon>
        <taxon>Haemaphysalinae</taxon>
        <taxon>Haemaphysalis</taxon>
    </lineage>
</organism>
<feature type="domain" description="PiggyBac transposable element-derived protein" evidence="2">
    <location>
        <begin position="157"/>
        <end position="504"/>
    </location>
</feature>
<proteinExistence type="predicted"/>
<sequence>MFPIGNVGAKRDVGAAVVRVSVVVFNTSFFSQMPRKKFLTLEEAVEMLLSDDSAQAADVVLLPSPNADDILTDEEEGDSDIAVVASLPNDVAGEVEVHKADDDECGGTLQEAAPPRPKKTSRNSPNWRRTTQYSGPIVETQFQPLRVTSAELVDEEPFNLFARLLNMEIVGLITEESHRYAKQQNDHSVNITENNILDFVAIPFLSGYHKLPRSDLYWSKDEDLSVPLVASTMSRAIFRLIKRYIHVSDRDNLEKGGKMAKIRPLLRLVNSSLQQFGIFSRNLSVDEQMVPYFGRHSCKMFIKGKAIRFSYKEGILCWSSGYPFNIDIYCGKKDDDDMNVTLGTRVVLSVLKCIDVPTNHAVPMDNFFTSDALLQELKERGFRATGTVREARLKKCPLQDSKELARQHRRTFDFLCDGDVLAVKWNDNKCVCVATNYDDIHPTATATRYSQKERKRVPVPQPRVIQQYNKHMGGVDLLDRFISDYRPCLHGKKWYWPLLSNTLVTLRVAAWRLYTELGSQPPLDQLQFTRLIVQGLLTKKLVTRERPGPSGALVFHSKEGHGHHLVPLGKQSRCRQCTKNTRMKSQMCSVAFHIHCSAAYHEGK</sequence>
<gene>
    <name evidence="3" type="ORF">HPB48_013449</name>
</gene>
<dbReference type="EMBL" id="JABSTR010000009">
    <property type="protein sequence ID" value="KAH9378880.1"/>
    <property type="molecule type" value="Genomic_DNA"/>
</dbReference>
<evidence type="ECO:0000313" key="4">
    <source>
        <dbReference type="Proteomes" id="UP000821853"/>
    </source>
</evidence>
<feature type="compositionally biased region" description="Polar residues" evidence="1">
    <location>
        <begin position="122"/>
        <end position="133"/>
    </location>
</feature>
<dbReference type="PANTHER" id="PTHR47055:SF3">
    <property type="entry name" value="PHORBOL-ESTER_DAG-TYPE DOMAIN-CONTAINING PROTEIN"/>
    <property type="match status" value="1"/>
</dbReference>
<dbReference type="Pfam" id="PF13843">
    <property type="entry name" value="DDE_Tnp_1_7"/>
    <property type="match status" value="1"/>
</dbReference>
<keyword evidence="4" id="KW-1185">Reference proteome</keyword>
<dbReference type="AlphaFoldDB" id="A0A9J6GW24"/>
<dbReference type="InterPro" id="IPR052638">
    <property type="entry name" value="PiggyBac_TE-derived"/>
</dbReference>
<dbReference type="OMA" id="KHVNITQ"/>
<dbReference type="PANTHER" id="PTHR47055">
    <property type="entry name" value="DDE_TNP_1_7 DOMAIN-CONTAINING PROTEIN"/>
    <property type="match status" value="1"/>
</dbReference>
<evidence type="ECO:0000256" key="1">
    <source>
        <dbReference type="SAM" id="MobiDB-lite"/>
    </source>
</evidence>
<dbReference type="OrthoDB" id="6514097at2759"/>
<evidence type="ECO:0000313" key="3">
    <source>
        <dbReference type="EMBL" id="KAH9378880.1"/>
    </source>
</evidence>
<reference evidence="3 4" key="1">
    <citation type="journal article" date="2020" name="Cell">
        <title>Large-Scale Comparative Analyses of Tick Genomes Elucidate Their Genetic Diversity and Vector Capacities.</title>
        <authorList>
            <consortium name="Tick Genome and Microbiome Consortium (TIGMIC)"/>
            <person name="Jia N."/>
            <person name="Wang J."/>
            <person name="Shi W."/>
            <person name="Du L."/>
            <person name="Sun Y."/>
            <person name="Zhan W."/>
            <person name="Jiang J.F."/>
            <person name="Wang Q."/>
            <person name="Zhang B."/>
            <person name="Ji P."/>
            <person name="Bell-Sakyi L."/>
            <person name="Cui X.M."/>
            <person name="Yuan T.T."/>
            <person name="Jiang B.G."/>
            <person name="Yang W.F."/>
            <person name="Lam T.T."/>
            <person name="Chang Q.C."/>
            <person name="Ding S.J."/>
            <person name="Wang X.J."/>
            <person name="Zhu J.G."/>
            <person name="Ruan X.D."/>
            <person name="Zhao L."/>
            <person name="Wei J.T."/>
            <person name="Ye R.Z."/>
            <person name="Que T.C."/>
            <person name="Du C.H."/>
            <person name="Zhou Y.H."/>
            <person name="Cheng J.X."/>
            <person name="Dai P.F."/>
            <person name="Guo W.B."/>
            <person name="Han X.H."/>
            <person name="Huang E.J."/>
            <person name="Li L.F."/>
            <person name="Wei W."/>
            <person name="Gao Y.C."/>
            <person name="Liu J.Z."/>
            <person name="Shao H.Z."/>
            <person name="Wang X."/>
            <person name="Wang C.C."/>
            <person name="Yang T.C."/>
            <person name="Huo Q.B."/>
            <person name="Li W."/>
            <person name="Chen H.Y."/>
            <person name="Chen S.E."/>
            <person name="Zhou L.G."/>
            <person name="Ni X.B."/>
            <person name="Tian J.H."/>
            <person name="Sheng Y."/>
            <person name="Liu T."/>
            <person name="Pan Y.S."/>
            <person name="Xia L.Y."/>
            <person name="Li J."/>
            <person name="Zhao F."/>
            <person name="Cao W.C."/>
        </authorList>
    </citation>
    <scope>NUCLEOTIDE SEQUENCE [LARGE SCALE GENOMIC DNA]</scope>
    <source>
        <strain evidence="3">HaeL-2018</strain>
    </source>
</reference>